<evidence type="ECO:0000313" key="1">
    <source>
        <dbReference type="EMBL" id="MDQ9124994.1"/>
    </source>
</evidence>
<evidence type="ECO:0008006" key="3">
    <source>
        <dbReference type="Google" id="ProtNLM"/>
    </source>
</evidence>
<dbReference type="AlphaFoldDB" id="A0AAJ1Y8E1"/>
<dbReference type="RefSeq" id="WP_309046440.1">
    <property type="nucleotide sequence ID" value="NZ_JAVIGA010000001.1"/>
</dbReference>
<proteinExistence type="predicted"/>
<organism evidence="1 2">
    <name type="scientific">Serratia fonticola</name>
    <dbReference type="NCBI Taxonomy" id="47917"/>
    <lineage>
        <taxon>Bacteria</taxon>
        <taxon>Pseudomonadati</taxon>
        <taxon>Pseudomonadota</taxon>
        <taxon>Gammaproteobacteria</taxon>
        <taxon>Enterobacterales</taxon>
        <taxon>Yersiniaceae</taxon>
        <taxon>Serratia</taxon>
    </lineage>
</organism>
<protein>
    <recommendedName>
        <fullName evidence="3">Morphogenetic protein</fullName>
    </recommendedName>
</protein>
<reference evidence="1" key="1">
    <citation type="submission" date="2023-08" db="EMBL/GenBank/DDBJ databases">
        <title>The Comparative Genomic Analysis of Yersiniaceae from Polar Regions.</title>
        <authorList>
            <person name="Goncharov A."/>
            <person name="Aslanov B."/>
            <person name="Kolodzhieva V."/>
            <person name="Azarov D."/>
            <person name="Mochov A."/>
            <person name="Lebedeva E."/>
        </authorList>
    </citation>
    <scope>NUCLEOTIDE SEQUENCE</scope>
    <source>
        <strain evidence="1">Vf</strain>
    </source>
</reference>
<dbReference type="Proteomes" id="UP001224622">
    <property type="component" value="Unassembled WGS sequence"/>
</dbReference>
<gene>
    <name evidence="1" type="ORF">RDT67_00980</name>
</gene>
<accession>A0AAJ1Y8E1</accession>
<dbReference type="EMBL" id="JAVIGA010000001">
    <property type="protein sequence ID" value="MDQ9124994.1"/>
    <property type="molecule type" value="Genomic_DNA"/>
</dbReference>
<comment type="caution">
    <text evidence="1">The sequence shown here is derived from an EMBL/GenBank/DDBJ whole genome shotgun (WGS) entry which is preliminary data.</text>
</comment>
<sequence>MKERPVLFNGDMVRAILDGRKTQTRRMVKPQRSGPAWTVKPTQEPRYARHSHDWWLPTGTAPYSALPSCPYGAAGDRLWVRETFRLFDKYQECGCSDFPCNCPSHNSPIYRASNNDCEDKWTPSIHMPRSASRILLEITNVRVERLGDISDIDASSEGCSLADMKSGDRLADVFKRLWSSIYGAESWQANPWVWVIEFRRVKP</sequence>
<name>A0AAJ1Y8E1_SERFO</name>
<evidence type="ECO:0000313" key="2">
    <source>
        <dbReference type="Proteomes" id="UP001224622"/>
    </source>
</evidence>